<dbReference type="GO" id="GO:0016301">
    <property type="term" value="F:kinase activity"/>
    <property type="evidence" value="ECO:0007669"/>
    <property type="project" value="UniProtKB-KW"/>
</dbReference>
<keyword evidence="2" id="KW-1185">Reference proteome</keyword>
<evidence type="ECO:0000313" key="2">
    <source>
        <dbReference type="Proteomes" id="UP000009282"/>
    </source>
</evidence>
<dbReference type="HOGENOM" id="CLU_083312_0_0_6"/>
<dbReference type="AlphaFoldDB" id="G4QM46"/>
<dbReference type="InterPro" id="IPR027417">
    <property type="entry name" value="P-loop_NTPase"/>
</dbReference>
<dbReference type="KEGG" id="gni:GNIT_2520"/>
<protein>
    <submittedName>
        <fullName evidence="1">Hpr(Ser) kinase/phosphatase</fullName>
    </submittedName>
</protein>
<name>G4QM46_GLANF</name>
<dbReference type="eggNOG" id="COG1493">
    <property type="taxonomic scope" value="Bacteria"/>
</dbReference>
<evidence type="ECO:0000313" key="1">
    <source>
        <dbReference type="EMBL" id="AEP30617.1"/>
    </source>
</evidence>
<keyword evidence="1" id="KW-0418">Kinase</keyword>
<proteinExistence type="predicted"/>
<gene>
    <name evidence="1" type="ordered locus">GNIT_2520</name>
</gene>
<accession>G4QM46</accession>
<dbReference type="InterPro" id="IPR027600">
    <property type="entry name" value="HprK-rel_A"/>
</dbReference>
<dbReference type="STRING" id="1085623.GNIT_2520"/>
<dbReference type="NCBIfam" id="TIGR04352">
    <property type="entry name" value="HprK_rel_A"/>
    <property type="match status" value="1"/>
</dbReference>
<reference evidence="1 2" key="1">
    <citation type="journal article" date="2011" name="J. Bacteriol.">
        <title>Complete genome sequence of seawater bacterium Glaciecola nitratireducens FR1064T.</title>
        <authorList>
            <person name="Bian F."/>
            <person name="Qin Q.L."/>
            <person name="Xie B.B."/>
            <person name="Shu Y.L."/>
            <person name="Zhang X.Y."/>
            <person name="Yu Y."/>
            <person name="Chen B."/>
            <person name="Chen X.L."/>
            <person name="Zhou B.C."/>
            <person name="Zhang Y.Z."/>
        </authorList>
    </citation>
    <scope>NUCLEOTIDE SEQUENCE [LARGE SCALE GENOMIC DNA]</scope>
    <source>
        <strain evidence="2">JCM 12485 / KCTC 12276 / FR1064</strain>
    </source>
</reference>
<dbReference type="EMBL" id="CP003060">
    <property type="protein sequence ID" value="AEP30617.1"/>
    <property type="molecule type" value="Genomic_DNA"/>
</dbReference>
<dbReference type="Gene3D" id="3.40.50.300">
    <property type="entry name" value="P-loop containing nucleotide triphosphate hydrolases"/>
    <property type="match status" value="1"/>
</dbReference>
<keyword evidence="1" id="KW-0808">Transferase</keyword>
<dbReference type="SUPFAM" id="SSF53795">
    <property type="entry name" value="PEP carboxykinase-like"/>
    <property type="match status" value="1"/>
</dbReference>
<organism evidence="1 2">
    <name type="scientific">Glaciecola nitratireducens (strain JCM 12485 / KCTC 12276 / FR1064)</name>
    <dbReference type="NCBI Taxonomy" id="1085623"/>
    <lineage>
        <taxon>Bacteria</taxon>
        <taxon>Pseudomonadati</taxon>
        <taxon>Pseudomonadota</taxon>
        <taxon>Gammaproteobacteria</taxon>
        <taxon>Alteromonadales</taxon>
        <taxon>Alteromonadaceae</taxon>
        <taxon>Brumicola</taxon>
    </lineage>
</organism>
<sequence>MYCDYPSVNKHDFVDFDITITTRSKLRRFIKPQVDFFLDEFAPFKPLPKDNAFAMLEWGMNWCVATKAHQFLLLHAGTIEKNGHVIVMPAAPGSGKSTLTAALVYNGWRLFSDELGLISLLNELVYPCTRPINLKNNSIDVIKNYVEGSVFSTIAKDTHKGTVSLLKPPKDSVDRMSEPAKLHSFVFPKYVANSKATLRPIDKLAAFQIIIDQSFNYHILGVEAFELISRLLNKVQCYEFEYSDFDEANHVFSELVDL</sequence>
<dbReference type="Proteomes" id="UP000009282">
    <property type="component" value="Chromosome"/>
</dbReference>